<dbReference type="Pfam" id="PF08241">
    <property type="entry name" value="Methyltransf_11"/>
    <property type="match status" value="1"/>
</dbReference>
<evidence type="ECO:0000256" key="1">
    <source>
        <dbReference type="ARBA" id="ARBA00022603"/>
    </source>
</evidence>
<evidence type="ECO:0000313" key="6">
    <source>
        <dbReference type="Proteomes" id="UP000501058"/>
    </source>
</evidence>
<proteinExistence type="predicted"/>
<dbReference type="SUPFAM" id="SSF53335">
    <property type="entry name" value="S-adenosyl-L-methionine-dependent methyltransferases"/>
    <property type="match status" value="1"/>
</dbReference>
<dbReference type="EMBL" id="CP049865">
    <property type="protein sequence ID" value="QIK72364.1"/>
    <property type="molecule type" value="Genomic_DNA"/>
</dbReference>
<feature type="domain" description="Methyltransferase type 11" evidence="4">
    <location>
        <begin position="39"/>
        <end position="136"/>
    </location>
</feature>
<dbReference type="InterPro" id="IPR013216">
    <property type="entry name" value="Methyltransf_11"/>
</dbReference>
<dbReference type="InterPro" id="IPR029063">
    <property type="entry name" value="SAM-dependent_MTases_sf"/>
</dbReference>
<dbReference type="RefSeq" id="WP_166233439.1">
    <property type="nucleotide sequence ID" value="NZ_CP049865.1"/>
</dbReference>
<protein>
    <submittedName>
        <fullName evidence="5">Methyltransferase domain-containing protein</fullName>
    </submittedName>
</protein>
<keyword evidence="3" id="KW-0949">S-adenosyl-L-methionine</keyword>
<dbReference type="Proteomes" id="UP000501058">
    <property type="component" value="Chromosome"/>
</dbReference>
<gene>
    <name evidence="5" type="ORF">G7070_08880</name>
</gene>
<keyword evidence="2 5" id="KW-0808">Transferase</keyword>
<evidence type="ECO:0000259" key="4">
    <source>
        <dbReference type="Pfam" id="PF08241"/>
    </source>
</evidence>
<organism evidence="5 6">
    <name type="scientific">Propioniciclava coleopterorum</name>
    <dbReference type="NCBI Taxonomy" id="2714937"/>
    <lineage>
        <taxon>Bacteria</taxon>
        <taxon>Bacillati</taxon>
        <taxon>Actinomycetota</taxon>
        <taxon>Actinomycetes</taxon>
        <taxon>Propionibacteriales</taxon>
        <taxon>Propionibacteriaceae</taxon>
        <taxon>Propioniciclava</taxon>
    </lineage>
</organism>
<dbReference type="AlphaFoldDB" id="A0A6G7Y642"/>
<dbReference type="CDD" id="cd02440">
    <property type="entry name" value="AdoMet_MTases"/>
    <property type="match status" value="1"/>
</dbReference>
<name>A0A6G7Y642_9ACTN</name>
<dbReference type="PANTHER" id="PTHR43464">
    <property type="entry name" value="METHYLTRANSFERASE"/>
    <property type="match status" value="1"/>
</dbReference>
<evidence type="ECO:0000256" key="2">
    <source>
        <dbReference type="ARBA" id="ARBA00022679"/>
    </source>
</evidence>
<accession>A0A6G7Y642</accession>
<dbReference type="Gene3D" id="3.40.50.150">
    <property type="entry name" value="Vaccinia Virus protein VP39"/>
    <property type="match status" value="1"/>
</dbReference>
<sequence>MTEHHGLGTLHHDTYFARMAAGLGDKARMLAHLLPGRVLDLGAGDGSLTARLREAGWDAHGLDASASAVERSGGLVRTGDILDADAVFEPGTFDNVILSSVLHEVWSYADGDRDAARDHAVEVASRMLRPGGRLIIRDGVGPRDAATPCRVTFRAEDGPAFLEQWLALPPWSDGRDGGVRLVDGALEGDARWTTEFLLTYVWGWDSLPREGLEYYTVAGPLPDAAARFAAVSGLEVRHAEDYTQPGYVEHWTPLVAFAQRDGDGWAERPWPASNALWVLG</sequence>
<dbReference type="GO" id="GO:0032259">
    <property type="term" value="P:methylation"/>
    <property type="evidence" value="ECO:0007669"/>
    <property type="project" value="UniProtKB-KW"/>
</dbReference>
<dbReference type="KEGG" id="prv:G7070_08880"/>
<keyword evidence="1 5" id="KW-0489">Methyltransferase</keyword>
<evidence type="ECO:0000256" key="3">
    <source>
        <dbReference type="ARBA" id="ARBA00022691"/>
    </source>
</evidence>
<keyword evidence="6" id="KW-1185">Reference proteome</keyword>
<reference evidence="5 6" key="1">
    <citation type="submission" date="2020-03" db="EMBL/GenBank/DDBJ databases">
        <title>Propioniciclava sp. nov., isolated from Hydrophilus acuminatus.</title>
        <authorList>
            <person name="Hyun D.-W."/>
            <person name="Bae J.-W."/>
        </authorList>
    </citation>
    <scope>NUCLEOTIDE SEQUENCE [LARGE SCALE GENOMIC DNA]</scope>
    <source>
        <strain evidence="5 6">HDW11</strain>
    </source>
</reference>
<evidence type="ECO:0000313" key="5">
    <source>
        <dbReference type="EMBL" id="QIK72364.1"/>
    </source>
</evidence>
<dbReference type="PANTHER" id="PTHR43464:SF19">
    <property type="entry name" value="UBIQUINONE BIOSYNTHESIS O-METHYLTRANSFERASE, MITOCHONDRIAL"/>
    <property type="match status" value="1"/>
</dbReference>
<dbReference type="GO" id="GO:0008757">
    <property type="term" value="F:S-adenosylmethionine-dependent methyltransferase activity"/>
    <property type="evidence" value="ECO:0007669"/>
    <property type="project" value="InterPro"/>
</dbReference>